<dbReference type="GO" id="GO:0005886">
    <property type="term" value="C:plasma membrane"/>
    <property type="evidence" value="ECO:0007669"/>
    <property type="project" value="UniProtKB-SubCell"/>
</dbReference>
<feature type="transmembrane region" description="Helical" evidence="1">
    <location>
        <begin position="61"/>
        <end position="83"/>
    </location>
</feature>
<gene>
    <name evidence="2" type="ORF">KR51_00015230</name>
</gene>
<feature type="transmembrane region" description="Helical" evidence="1">
    <location>
        <begin position="171"/>
        <end position="188"/>
    </location>
</feature>
<keyword evidence="1" id="KW-0472">Membrane</keyword>
<keyword evidence="3" id="KW-1185">Reference proteome</keyword>
<feature type="transmembrane region" description="Helical" evidence="1">
    <location>
        <begin position="240"/>
        <end position="258"/>
    </location>
</feature>
<keyword evidence="1" id="KW-1133">Transmembrane helix</keyword>
<accession>U5DBD8</accession>
<feature type="transmembrane region" description="Helical" evidence="1">
    <location>
        <begin position="143"/>
        <end position="164"/>
    </location>
</feature>
<dbReference type="InParanoid" id="U5DBD8"/>
<evidence type="ECO:0000256" key="1">
    <source>
        <dbReference type="SAM" id="Phobius"/>
    </source>
</evidence>
<evidence type="ECO:0000313" key="2">
    <source>
        <dbReference type="EMBL" id="ERN41858.1"/>
    </source>
</evidence>
<comment type="caution">
    <text evidence="2">The sequence shown here is derived from an EMBL/GenBank/DDBJ whole genome shotgun (WGS) entry which is preliminary data.</text>
</comment>
<keyword evidence="1" id="KW-0812">Transmembrane</keyword>
<reference evidence="2 3" key="1">
    <citation type="submission" date="2013-05" db="EMBL/GenBank/DDBJ databases">
        <title>Draft genome sequence of Rubidibacter lacunae KORDI 51-2.</title>
        <authorList>
            <person name="Choi D.H."/>
            <person name="Noh J.H."/>
            <person name="Kwon K.-K."/>
            <person name="Lee J.-H."/>
            <person name="Ryu J.-Y."/>
        </authorList>
    </citation>
    <scope>NUCLEOTIDE SEQUENCE [LARGE SCALE GENOMIC DNA]</scope>
    <source>
        <strain evidence="2 3">KORDI 51-2</strain>
    </source>
</reference>
<name>U5DBD8_9CHRO</name>
<evidence type="ECO:0000313" key="3">
    <source>
        <dbReference type="Proteomes" id="UP000016960"/>
    </source>
</evidence>
<feature type="transmembrane region" description="Helical" evidence="1">
    <location>
        <begin position="104"/>
        <end position="131"/>
    </location>
</feature>
<dbReference type="GO" id="GO:0140359">
    <property type="term" value="F:ABC-type transporter activity"/>
    <property type="evidence" value="ECO:0007669"/>
    <property type="project" value="InterPro"/>
</dbReference>
<dbReference type="eggNOG" id="COG1277">
    <property type="taxonomic scope" value="Bacteria"/>
</dbReference>
<sequence>MLAALDLDFLRIRAIALNGFREAIRDRVLYFIAFYALLLALATATLRYLSGGAHEKILLDFGVGAMALLSAAIAIYVGTGLINKEIERQTVLMLLPKPLSRAEFAIGKHVGLTAVLAVAVAAMTVLYFAFLGLSGTSFPLGPLLLSSLFLLLELAIVVAIALVFGAFTTSLIAMLLSFGVYVMGHFSSDIVEFGKIANTREAIFFTRLLYLILPDLERFNLRNDAVYGILPPVPELCQSVLYGGFYIVIVLAIATFAFSRRQF</sequence>
<dbReference type="PATRIC" id="fig|582515.4.peg.1720"/>
<protein>
    <submittedName>
        <fullName evidence="2">ABC-type transport system involved in multi-copper enzyme maturation, permease component</fullName>
    </submittedName>
</protein>
<dbReference type="PANTHER" id="PTHR43471:SF10">
    <property type="entry name" value="SLL1107 PROTEIN"/>
    <property type="match status" value="1"/>
</dbReference>
<dbReference type="Pfam" id="PF12679">
    <property type="entry name" value="ABC2_membrane_2"/>
    <property type="match status" value="1"/>
</dbReference>
<proteinExistence type="predicted"/>
<dbReference type="Proteomes" id="UP000016960">
    <property type="component" value="Unassembled WGS sequence"/>
</dbReference>
<organism evidence="2 3">
    <name type="scientific">Rubidibacter lacunae KORDI 51-2</name>
    <dbReference type="NCBI Taxonomy" id="582515"/>
    <lineage>
        <taxon>Bacteria</taxon>
        <taxon>Bacillati</taxon>
        <taxon>Cyanobacteriota</taxon>
        <taxon>Cyanophyceae</taxon>
        <taxon>Oscillatoriophycideae</taxon>
        <taxon>Chroococcales</taxon>
        <taxon>Aphanothecaceae</taxon>
        <taxon>Rubidibacter</taxon>
    </lineage>
</organism>
<dbReference type="AlphaFoldDB" id="U5DBD8"/>
<dbReference type="STRING" id="582515.KR51_00015230"/>
<dbReference type="EMBL" id="ASSJ01000040">
    <property type="protein sequence ID" value="ERN41858.1"/>
    <property type="molecule type" value="Genomic_DNA"/>
</dbReference>
<dbReference type="PANTHER" id="PTHR43471">
    <property type="entry name" value="ABC TRANSPORTER PERMEASE"/>
    <property type="match status" value="1"/>
</dbReference>
<feature type="transmembrane region" description="Helical" evidence="1">
    <location>
        <begin position="28"/>
        <end position="49"/>
    </location>
</feature>